<accession>A0A4S4MVY8</accession>
<proteinExistence type="predicted"/>
<evidence type="ECO:0000313" key="1">
    <source>
        <dbReference type="EMBL" id="THH27540.1"/>
    </source>
</evidence>
<comment type="caution">
    <text evidence="1">The sequence shown here is derived from an EMBL/GenBank/DDBJ whole genome shotgun (WGS) entry which is preliminary data.</text>
</comment>
<evidence type="ECO:0000313" key="2">
    <source>
        <dbReference type="Proteomes" id="UP000308730"/>
    </source>
</evidence>
<gene>
    <name evidence="1" type="ORF">EUX98_g6652</name>
</gene>
<dbReference type="AlphaFoldDB" id="A0A4S4MVY8"/>
<reference evidence="1 2" key="1">
    <citation type="submission" date="2019-02" db="EMBL/GenBank/DDBJ databases">
        <title>Genome sequencing of the rare red list fungi Antrodiella citrinella (Flaviporus citrinellus).</title>
        <authorList>
            <person name="Buettner E."/>
            <person name="Kellner H."/>
        </authorList>
    </citation>
    <scope>NUCLEOTIDE SEQUENCE [LARGE SCALE GENOMIC DNA]</scope>
    <source>
        <strain evidence="1 2">DSM 108506</strain>
    </source>
</reference>
<organism evidence="1 2">
    <name type="scientific">Antrodiella citrinella</name>
    <dbReference type="NCBI Taxonomy" id="2447956"/>
    <lineage>
        <taxon>Eukaryota</taxon>
        <taxon>Fungi</taxon>
        <taxon>Dikarya</taxon>
        <taxon>Basidiomycota</taxon>
        <taxon>Agaricomycotina</taxon>
        <taxon>Agaricomycetes</taxon>
        <taxon>Polyporales</taxon>
        <taxon>Steccherinaceae</taxon>
        <taxon>Antrodiella</taxon>
    </lineage>
</organism>
<name>A0A4S4MVY8_9APHY</name>
<dbReference type="Proteomes" id="UP000308730">
    <property type="component" value="Unassembled WGS sequence"/>
</dbReference>
<protein>
    <submittedName>
        <fullName evidence="1">Uncharacterized protein</fullName>
    </submittedName>
</protein>
<keyword evidence="2" id="KW-1185">Reference proteome</keyword>
<dbReference type="EMBL" id="SGPM01000244">
    <property type="protein sequence ID" value="THH27540.1"/>
    <property type="molecule type" value="Genomic_DNA"/>
</dbReference>
<sequence>MADLYQAQLQNWQDFTNQLVAQAPVTGVVFALSGGYL</sequence>